<dbReference type="PROSITE" id="PS50043">
    <property type="entry name" value="HTH_LUXR_2"/>
    <property type="match status" value="1"/>
</dbReference>
<dbReference type="SUPFAM" id="SSF46894">
    <property type="entry name" value="C-terminal effector domain of the bipartite response regulators"/>
    <property type="match status" value="1"/>
</dbReference>
<dbReference type="AlphaFoldDB" id="A0ABD4SZ64"/>
<reference evidence="6 7" key="1">
    <citation type="journal article" date="2015" name="Genome Announc.">
        <title>Draft Genome Sequence of Filamentous Marine Cyanobacterium Lyngbya confervoides Strain BDU141951.</title>
        <authorList>
            <person name="Chandrababunaidu M.M."/>
            <person name="Sen D."/>
            <person name="Tripathy S."/>
        </authorList>
    </citation>
    <scope>NUCLEOTIDE SEQUENCE [LARGE SCALE GENOMIC DNA]</scope>
    <source>
        <strain evidence="6 7">BDU141951</strain>
    </source>
</reference>
<dbReference type="Pfam" id="PF00196">
    <property type="entry name" value="GerE"/>
    <property type="match status" value="1"/>
</dbReference>
<dbReference type="Proteomes" id="UP000031561">
    <property type="component" value="Unassembled WGS sequence"/>
</dbReference>
<protein>
    <submittedName>
        <fullName evidence="6">Response regulator transcription factor</fullName>
    </submittedName>
</protein>
<evidence type="ECO:0000256" key="3">
    <source>
        <dbReference type="PROSITE-ProRule" id="PRU00169"/>
    </source>
</evidence>
<dbReference type="Gene3D" id="3.40.50.2300">
    <property type="match status" value="1"/>
</dbReference>
<dbReference type="PRINTS" id="PR00038">
    <property type="entry name" value="HTHLUXR"/>
</dbReference>
<evidence type="ECO:0000259" key="5">
    <source>
        <dbReference type="PROSITE" id="PS50110"/>
    </source>
</evidence>
<dbReference type="CDD" id="cd06170">
    <property type="entry name" value="LuxR_C_like"/>
    <property type="match status" value="1"/>
</dbReference>
<proteinExistence type="predicted"/>
<dbReference type="CDD" id="cd17535">
    <property type="entry name" value="REC_NarL-like"/>
    <property type="match status" value="1"/>
</dbReference>
<dbReference type="PROSITE" id="PS00622">
    <property type="entry name" value="HTH_LUXR_1"/>
    <property type="match status" value="1"/>
</dbReference>
<gene>
    <name evidence="6" type="ORF">QQ91_0001825</name>
</gene>
<comment type="caution">
    <text evidence="6">The sequence shown here is derived from an EMBL/GenBank/DDBJ whole genome shotgun (WGS) entry which is preliminary data.</text>
</comment>
<evidence type="ECO:0000313" key="7">
    <source>
        <dbReference type="Proteomes" id="UP000031561"/>
    </source>
</evidence>
<dbReference type="InterPro" id="IPR011006">
    <property type="entry name" value="CheY-like_superfamily"/>
</dbReference>
<dbReference type="PANTHER" id="PTHR43214:SF43">
    <property type="entry name" value="TWO-COMPONENT RESPONSE REGULATOR"/>
    <property type="match status" value="1"/>
</dbReference>
<dbReference type="EMBL" id="JTHE03000013">
    <property type="protein sequence ID" value="MCM1981569.1"/>
    <property type="molecule type" value="Genomic_DNA"/>
</dbReference>
<keyword evidence="7" id="KW-1185">Reference proteome</keyword>
<dbReference type="InterPro" id="IPR039420">
    <property type="entry name" value="WalR-like"/>
</dbReference>
<keyword evidence="2" id="KW-0238">DNA-binding</keyword>
<evidence type="ECO:0000259" key="4">
    <source>
        <dbReference type="PROSITE" id="PS50043"/>
    </source>
</evidence>
<dbReference type="RefSeq" id="WP_166279250.1">
    <property type="nucleotide sequence ID" value="NZ_JTHE03000013.1"/>
</dbReference>
<dbReference type="SUPFAM" id="SSF52172">
    <property type="entry name" value="CheY-like"/>
    <property type="match status" value="1"/>
</dbReference>
<sequence length="234" mass="25252">MSHSPLRVIIIEDHVLTRMGLESALGDCADIEVVGEAGSGAEGLNLLSQTPCDVAIVDVGLPDFDGIELINRFRQLRLSAQPHFLILTMHDQKLQVLSAFAAGADSYCVKDTDLDLLIEAVRTTGEGQSWIDPAIASIVLEHVRQDPAGGGPREILIRGLHPEEAEMIEKFPLTDRELGILELIVEGQSNAAIADTLHLSIGTVKTHVRNILSKLCASDRTEAAVRALRSGLVQ</sequence>
<feature type="modified residue" description="4-aspartylphosphate" evidence="3">
    <location>
        <position position="58"/>
    </location>
</feature>
<dbReference type="SMART" id="SM00448">
    <property type="entry name" value="REC"/>
    <property type="match status" value="1"/>
</dbReference>
<feature type="domain" description="HTH luxR-type" evidence="4">
    <location>
        <begin position="166"/>
        <end position="231"/>
    </location>
</feature>
<organism evidence="6 7">
    <name type="scientific">Lyngbya confervoides BDU141951</name>
    <dbReference type="NCBI Taxonomy" id="1574623"/>
    <lineage>
        <taxon>Bacteria</taxon>
        <taxon>Bacillati</taxon>
        <taxon>Cyanobacteriota</taxon>
        <taxon>Cyanophyceae</taxon>
        <taxon>Oscillatoriophycideae</taxon>
        <taxon>Oscillatoriales</taxon>
        <taxon>Microcoleaceae</taxon>
        <taxon>Lyngbya</taxon>
    </lineage>
</organism>
<dbReference type="PROSITE" id="PS50110">
    <property type="entry name" value="RESPONSE_REGULATORY"/>
    <property type="match status" value="1"/>
</dbReference>
<dbReference type="Pfam" id="PF00072">
    <property type="entry name" value="Response_reg"/>
    <property type="match status" value="1"/>
</dbReference>
<name>A0ABD4SZ64_9CYAN</name>
<dbReference type="GO" id="GO:0003677">
    <property type="term" value="F:DNA binding"/>
    <property type="evidence" value="ECO:0007669"/>
    <property type="project" value="UniProtKB-KW"/>
</dbReference>
<evidence type="ECO:0000256" key="1">
    <source>
        <dbReference type="ARBA" id="ARBA00022553"/>
    </source>
</evidence>
<dbReference type="InterPro" id="IPR016032">
    <property type="entry name" value="Sig_transdc_resp-reg_C-effctor"/>
</dbReference>
<dbReference type="InterPro" id="IPR058245">
    <property type="entry name" value="NreC/VraR/RcsB-like_REC"/>
</dbReference>
<evidence type="ECO:0000256" key="2">
    <source>
        <dbReference type="ARBA" id="ARBA00023125"/>
    </source>
</evidence>
<dbReference type="SMART" id="SM00421">
    <property type="entry name" value="HTH_LUXR"/>
    <property type="match status" value="1"/>
</dbReference>
<evidence type="ECO:0000313" key="6">
    <source>
        <dbReference type="EMBL" id="MCM1981569.1"/>
    </source>
</evidence>
<dbReference type="InterPro" id="IPR000792">
    <property type="entry name" value="Tscrpt_reg_LuxR_C"/>
</dbReference>
<dbReference type="InterPro" id="IPR001789">
    <property type="entry name" value="Sig_transdc_resp-reg_receiver"/>
</dbReference>
<dbReference type="PANTHER" id="PTHR43214">
    <property type="entry name" value="TWO-COMPONENT RESPONSE REGULATOR"/>
    <property type="match status" value="1"/>
</dbReference>
<accession>A0ABD4SZ64</accession>
<feature type="domain" description="Response regulatory" evidence="5">
    <location>
        <begin position="7"/>
        <end position="125"/>
    </location>
</feature>
<keyword evidence="1 3" id="KW-0597">Phosphoprotein</keyword>